<sequence>MRIGISVLTHAGQSLWENGIYQNVLFLARGLRALPWVEEVVLLDCGDQAVLPADAAGLDFRVMAPRAATELIDVAIEMGGGLSIEWIDYLRARGKKVVFHCCGQPYVALLEPTVFGTSGYAARAQRCDEVWILPKDRAFMPMLRTLHRCPVIEVPYLWEPVFLQQRIAALAEHGVRFGYEAEHRPTGGPRALRVGVFEPNISVVKTCTVPTLIADAAYRAQPESVAALHVLNSVQMQTHPTFRFLIDSLELTRAGKTVLEQRHDFVGYTGQHIDAVVSHQWQNPQNYLYLDALYGGYPLVHNSPWLEAGYAYPEFDIRAGAMCLIQAAHGHDANLRTYRAQAQAFLARLSPLAPANGSAYARRLLALTSARVEATA</sequence>
<name>A0ABN9JEI0_9RALS</name>
<gene>
    <name evidence="1" type="ORF">LMG19083_04864</name>
</gene>
<keyword evidence="2" id="KW-1185">Reference proteome</keyword>
<reference evidence="1 2" key="1">
    <citation type="submission" date="2023-07" db="EMBL/GenBank/DDBJ databases">
        <authorList>
            <person name="Peeters C."/>
        </authorList>
    </citation>
    <scope>NUCLEOTIDE SEQUENCE [LARGE SCALE GENOMIC DNA]</scope>
    <source>
        <strain evidence="1 2">LMG 19083</strain>
    </source>
</reference>
<dbReference type="Pfam" id="PF10933">
    <property type="entry name" value="DUF2827"/>
    <property type="match status" value="1"/>
</dbReference>
<dbReference type="EMBL" id="CATZBU010000024">
    <property type="protein sequence ID" value="CAJ0809162.1"/>
    <property type="molecule type" value="Genomic_DNA"/>
</dbReference>
<evidence type="ECO:0000313" key="1">
    <source>
        <dbReference type="EMBL" id="CAJ0809162.1"/>
    </source>
</evidence>
<dbReference type="Proteomes" id="UP001189813">
    <property type="component" value="Unassembled WGS sequence"/>
</dbReference>
<evidence type="ECO:0000313" key="2">
    <source>
        <dbReference type="Proteomes" id="UP001189813"/>
    </source>
</evidence>
<dbReference type="RefSeq" id="WP_316669469.1">
    <property type="nucleotide sequence ID" value="NZ_CATZBU010000024.1"/>
</dbReference>
<proteinExistence type="predicted"/>
<organism evidence="1 2">
    <name type="scientific">Ralstonia psammae</name>
    <dbReference type="NCBI Taxonomy" id="3058598"/>
    <lineage>
        <taxon>Bacteria</taxon>
        <taxon>Pseudomonadati</taxon>
        <taxon>Pseudomonadota</taxon>
        <taxon>Betaproteobacteria</taxon>
        <taxon>Burkholderiales</taxon>
        <taxon>Burkholderiaceae</taxon>
        <taxon>Ralstonia</taxon>
    </lineage>
</organism>
<protein>
    <recommendedName>
        <fullName evidence="3">DUF2827 domain-containing protein</fullName>
    </recommendedName>
</protein>
<evidence type="ECO:0008006" key="3">
    <source>
        <dbReference type="Google" id="ProtNLM"/>
    </source>
</evidence>
<comment type="caution">
    <text evidence="1">The sequence shown here is derived from an EMBL/GenBank/DDBJ whole genome shotgun (WGS) entry which is preliminary data.</text>
</comment>
<accession>A0ABN9JEI0</accession>
<dbReference type="InterPro" id="IPR021234">
    <property type="entry name" value="DUF2827"/>
</dbReference>